<name>K0TEP6_THAOC</name>
<keyword evidence="3" id="KW-1185">Reference proteome</keyword>
<proteinExistence type="predicted"/>
<dbReference type="Proteomes" id="UP000266841">
    <property type="component" value="Unassembled WGS sequence"/>
</dbReference>
<feature type="region of interest" description="Disordered" evidence="1">
    <location>
        <begin position="29"/>
        <end position="53"/>
    </location>
</feature>
<evidence type="ECO:0000256" key="1">
    <source>
        <dbReference type="SAM" id="MobiDB-lite"/>
    </source>
</evidence>
<dbReference type="EMBL" id="AGNL01006517">
    <property type="protein sequence ID" value="EJK71986.1"/>
    <property type="molecule type" value="Genomic_DNA"/>
</dbReference>
<reference evidence="2 3" key="1">
    <citation type="journal article" date="2012" name="Genome Biol.">
        <title>Genome and low-iron response of an oceanic diatom adapted to chronic iron limitation.</title>
        <authorList>
            <person name="Lommer M."/>
            <person name="Specht M."/>
            <person name="Roy A.S."/>
            <person name="Kraemer L."/>
            <person name="Andreson R."/>
            <person name="Gutowska M.A."/>
            <person name="Wolf J."/>
            <person name="Bergner S.V."/>
            <person name="Schilhabel M.B."/>
            <person name="Klostermeier U.C."/>
            <person name="Beiko R.G."/>
            <person name="Rosenstiel P."/>
            <person name="Hippler M."/>
            <person name="Laroche J."/>
        </authorList>
    </citation>
    <scope>NUCLEOTIDE SEQUENCE [LARGE SCALE GENOMIC DNA]</scope>
    <source>
        <strain evidence="2 3">CCMP1005</strain>
    </source>
</reference>
<dbReference type="AlphaFoldDB" id="K0TEP6"/>
<accession>K0TEP6</accession>
<protein>
    <submittedName>
        <fullName evidence="2">Uncharacterized protein</fullName>
    </submittedName>
</protein>
<evidence type="ECO:0000313" key="3">
    <source>
        <dbReference type="Proteomes" id="UP000266841"/>
    </source>
</evidence>
<evidence type="ECO:0000313" key="2">
    <source>
        <dbReference type="EMBL" id="EJK71986.1"/>
    </source>
</evidence>
<sequence length="148" mass="16906">MGYMNDRGVDNPFVLYSYAIFEAVTNEEDWQGGPSVPRSDRASGPVLSSSAPPKSQYEIATAAFYLQAVCNEDRPDESWHNYALCQMLVHSDLEGAKESFLCAMDHAPRDKRIVSNFNVLLRDEEYLNMNTSANEEYLKERNRNAERR</sequence>
<dbReference type="OrthoDB" id="190379at2759"/>
<comment type="caution">
    <text evidence="2">The sequence shown here is derived from an EMBL/GenBank/DDBJ whole genome shotgun (WGS) entry which is preliminary data.</text>
</comment>
<organism evidence="2 3">
    <name type="scientific">Thalassiosira oceanica</name>
    <name type="common">Marine diatom</name>
    <dbReference type="NCBI Taxonomy" id="159749"/>
    <lineage>
        <taxon>Eukaryota</taxon>
        <taxon>Sar</taxon>
        <taxon>Stramenopiles</taxon>
        <taxon>Ochrophyta</taxon>
        <taxon>Bacillariophyta</taxon>
        <taxon>Coscinodiscophyceae</taxon>
        <taxon>Thalassiosirophycidae</taxon>
        <taxon>Thalassiosirales</taxon>
        <taxon>Thalassiosiraceae</taxon>
        <taxon>Thalassiosira</taxon>
    </lineage>
</organism>
<gene>
    <name evidence="2" type="ORF">THAOC_06525</name>
</gene>